<dbReference type="PROSITE" id="PS00211">
    <property type="entry name" value="ABC_TRANSPORTER_1"/>
    <property type="match status" value="1"/>
</dbReference>
<dbReference type="GO" id="GO:0016020">
    <property type="term" value="C:membrane"/>
    <property type="evidence" value="ECO:0007669"/>
    <property type="project" value="UniProtKB-SubCell"/>
</dbReference>
<evidence type="ECO:0000256" key="5">
    <source>
        <dbReference type="ARBA" id="ARBA00022989"/>
    </source>
</evidence>
<evidence type="ECO:0000256" key="2">
    <source>
        <dbReference type="ARBA" id="ARBA00022692"/>
    </source>
</evidence>
<dbReference type="InterPro" id="IPR003439">
    <property type="entry name" value="ABC_transporter-like_ATP-bd"/>
</dbReference>
<feature type="domain" description="ABC transporter" evidence="9">
    <location>
        <begin position="343"/>
        <end position="575"/>
    </location>
</feature>
<gene>
    <name evidence="11" type="ORF">PYX00_011734</name>
</gene>
<dbReference type="InterPro" id="IPR003593">
    <property type="entry name" value="AAA+_ATPase"/>
</dbReference>
<dbReference type="EMBL" id="JARGDH010000006">
    <property type="protein sequence ID" value="KAL0266017.1"/>
    <property type="molecule type" value="Genomic_DNA"/>
</dbReference>
<comment type="subcellular location">
    <subcellularLocation>
        <location evidence="1">Membrane</location>
        <topology evidence="1">Multi-pass membrane protein</topology>
    </subcellularLocation>
</comment>
<evidence type="ECO:0000259" key="10">
    <source>
        <dbReference type="PROSITE" id="PS50929"/>
    </source>
</evidence>
<evidence type="ECO:0000256" key="3">
    <source>
        <dbReference type="ARBA" id="ARBA00022741"/>
    </source>
</evidence>
<keyword evidence="5 8" id="KW-1133">Transmembrane helix</keyword>
<dbReference type="AlphaFoldDB" id="A0AAW2H8K3"/>
<keyword evidence="3" id="KW-0547">Nucleotide-binding</keyword>
<dbReference type="Gene3D" id="1.20.1560.10">
    <property type="entry name" value="ABC transporter type 1, transmembrane domain"/>
    <property type="match status" value="1"/>
</dbReference>
<protein>
    <submittedName>
        <fullName evidence="11">Uncharacterized protein</fullName>
    </submittedName>
</protein>
<comment type="similarity">
    <text evidence="7">Belongs to the ABC transporter superfamily. ABCB family. Heavy Metal importer (TC 3.A.1.210) subfamily.</text>
</comment>
<dbReference type="Pfam" id="PF00664">
    <property type="entry name" value="ABC_membrane"/>
    <property type="match status" value="1"/>
</dbReference>
<feature type="domain" description="ABC transmembrane type-1" evidence="10">
    <location>
        <begin position="54"/>
        <end position="313"/>
    </location>
</feature>
<keyword evidence="6 8" id="KW-0472">Membrane</keyword>
<feature type="transmembrane region" description="Helical" evidence="8">
    <location>
        <begin position="63"/>
        <end position="84"/>
    </location>
</feature>
<evidence type="ECO:0000256" key="4">
    <source>
        <dbReference type="ARBA" id="ARBA00022840"/>
    </source>
</evidence>
<dbReference type="InterPro" id="IPR039421">
    <property type="entry name" value="Type_1_exporter"/>
</dbReference>
<dbReference type="InterPro" id="IPR027417">
    <property type="entry name" value="P-loop_NTPase"/>
</dbReference>
<accession>A0AAW2H8K3</accession>
<dbReference type="InterPro" id="IPR036640">
    <property type="entry name" value="ABC1_TM_sf"/>
</dbReference>
<dbReference type="SUPFAM" id="SSF52540">
    <property type="entry name" value="P-loop containing nucleoside triphosphate hydrolases"/>
    <property type="match status" value="1"/>
</dbReference>
<dbReference type="PANTHER" id="PTHR24221:SF654">
    <property type="entry name" value="ATP-BINDING CASSETTE SUB-FAMILY B MEMBER 6"/>
    <property type="match status" value="1"/>
</dbReference>
<feature type="transmembrane region" description="Helical" evidence="8">
    <location>
        <begin position="172"/>
        <end position="190"/>
    </location>
</feature>
<name>A0AAW2H8K3_9NEOP</name>
<dbReference type="GO" id="GO:0016887">
    <property type="term" value="F:ATP hydrolysis activity"/>
    <property type="evidence" value="ECO:0007669"/>
    <property type="project" value="InterPro"/>
</dbReference>
<evidence type="ECO:0000256" key="7">
    <source>
        <dbReference type="ARBA" id="ARBA00024363"/>
    </source>
</evidence>
<dbReference type="Gene3D" id="3.40.50.300">
    <property type="entry name" value="P-loop containing nucleotide triphosphate hydrolases"/>
    <property type="match status" value="1"/>
</dbReference>
<evidence type="ECO:0000259" key="9">
    <source>
        <dbReference type="PROSITE" id="PS50893"/>
    </source>
</evidence>
<dbReference type="GO" id="GO:0140359">
    <property type="term" value="F:ABC-type transporter activity"/>
    <property type="evidence" value="ECO:0007669"/>
    <property type="project" value="InterPro"/>
</dbReference>
<sequence>MMARRRQDRDVLVYIFKNYVLNIPQIRVLILPTALCMMLSRYLEVKISEVTQKVSLLLMGDDNTLRATLVVTYFSVAALSCLLIELQGFIFTGSVQRAFRVASKDAFKHFISLEYQKFHSLGSGEIQASINRKSKAVSEIIDVLALNFLPTILVVLLTNIKLFYYLGTMPAVIVNATLVVYTAVTIRIAIWRNKMRQDLNDATDRAANRLNDSLSNYDTVVAFNNENLETERFDEMLRSVEQHSNRLWRSFYLLNFLQRLVFSMQTASIILFGVYGIFMERMRSDTFILYLTISKILASNLDKLGFMYCRYSSAMINARTTHFVLPKHRKKMQLVAGEFQEHIRFNDVGLFYGTKSMFSHVNLQINKSEKVALVGKNGSGKSTLMRMLLRYNDYDGVISIDGEDLQAHTRESLRSMFSYVQQDSTLFNDTVRYNIKYSNIDCPDYFMVGLCKRLEIHDSIARLRDGYNTVVGERGKYLSGGERQKIALARALLCDTDVLLLDEPTAALDKEAEYNIIKKMFELFPAKTVVMIVHNFDILKLFDRIVCIADGTLKEVARPEDLLREDDVIVWLSCQHLQEGTRQAS</sequence>
<proteinExistence type="inferred from homology"/>
<dbReference type="PANTHER" id="PTHR24221">
    <property type="entry name" value="ATP-BINDING CASSETTE SUB-FAMILY B"/>
    <property type="match status" value="1"/>
</dbReference>
<reference evidence="11" key="1">
    <citation type="journal article" date="2024" name="Gigascience">
        <title>Chromosome-level genome of the poultry shaft louse Menopon gallinae provides insight into the host-switching and adaptive evolution of parasitic lice.</title>
        <authorList>
            <person name="Xu Y."/>
            <person name="Ma L."/>
            <person name="Liu S."/>
            <person name="Liang Y."/>
            <person name="Liu Q."/>
            <person name="He Z."/>
            <person name="Tian L."/>
            <person name="Duan Y."/>
            <person name="Cai W."/>
            <person name="Li H."/>
            <person name="Song F."/>
        </authorList>
    </citation>
    <scope>NUCLEOTIDE SEQUENCE</scope>
    <source>
        <strain evidence="11">Cailab_2023a</strain>
    </source>
</reference>
<dbReference type="SMART" id="SM00382">
    <property type="entry name" value="AAA"/>
    <property type="match status" value="1"/>
</dbReference>
<keyword evidence="4" id="KW-0067">ATP-binding</keyword>
<dbReference type="PROSITE" id="PS50929">
    <property type="entry name" value="ABC_TM1F"/>
    <property type="match status" value="1"/>
</dbReference>
<dbReference type="SUPFAM" id="SSF90123">
    <property type="entry name" value="ABC transporter transmembrane region"/>
    <property type="match status" value="1"/>
</dbReference>
<dbReference type="Pfam" id="PF00005">
    <property type="entry name" value="ABC_tran"/>
    <property type="match status" value="1"/>
</dbReference>
<dbReference type="GO" id="GO:0005524">
    <property type="term" value="F:ATP binding"/>
    <property type="evidence" value="ECO:0007669"/>
    <property type="project" value="UniProtKB-KW"/>
</dbReference>
<keyword evidence="2 8" id="KW-0812">Transmembrane</keyword>
<evidence type="ECO:0000313" key="11">
    <source>
        <dbReference type="EMBL" id="KAL0266017.1"/>
    </source>
</evidence>
<feature type="transmembrane region" description="Helical" evidence="8">
    <location>
        <begin position="256"/>
        <end position="278"/>
    </location>
</feature>
<dbReference type="InterPro" id="IPR011527">
    <property type="entry name" value="ABC1_TM_dom"/>
</dbReference>
<evidence type="ECO:0000256" key="1">
    <source>
        <dbReference type="ARBA" id="ARBA00004141"/>
    </source>
</evidence>
<organism evidence="11">
    <name type="scientific">Menopon gallinae</name>
    <name type="common">poultry shaft louse</name>
    <dbReference type="NCBI Taxonomy" id="328185"/>
    <lineage>
        <taxon>Eukaryota</taxon>
        <taxon>Metazoa</taxon>
        <taxon>Ecdysozoa</taxon>
        <taxon>Arthropoda</taxon>
        <taxon>Hexapoda</taxon>
        <taxon>Insecta</taxon>
        <taxon>Pterygota</taxon>
        <taxon>Neoptera</taxon>
        <taxon>Paraneoptera</taxon>
        <taxon>Psocodea</taxon>
        <taxon>Troctomorpha</taxon>
        <taxon>Phthiraptera</taxon>
        <taxon>Amblycera</taxon>
        <taxon>Menoponidae</taxon>
        <taxon>Menopon</taxon>
    </lineage>
</organism>
<dbReference type="InterPro" id="IPR017871">
    <property type="entry name" value="ABC_transporter-like_CS"/>
</dbReference>
<dbReference type="PROSITE" id="PS50893">
    <property type="entry name" value="ABC_TRANSPORTER_2"/>
    <property type="match status" value="1"/>
</dbReference>
<evidence type="ECO:0000256" key="6">
    <source>
        <dbReference type="ARBA" id="ARBA00023136"/>
    </source>
</evidence>
<comment type="caution">
    <text evidence="11">The sequence shown here is derived from an EMBL/GenBank/DDBJ whole genome shotgun (WGS) entry which is preliminary data.</text>
</comment>
<evidence type="ECO:0000256" key="8">
    <source>
        <dbReference type="SAM" id="Phobius"/>
    </source>
</evidence>
<feature type="transmembrane region" description="Helical" evidence="8">
    <location>
        <begin position="140"/>
        <end position="166"/>
    </location>
</feature>